<protein>
    <recommendedName>
        <fullName evidence="9">Polysaccharide biosynthesis protein C-terminal domain-containing protein</fullName>
    </recommendedName>
</protein>
<evidence type="ECO:0000256" key="4">
    <source>
        <dbReference type="ARBA" id="ARBA00022989"/>
    </source>
</evidence>
<evidence type="ECO:0000313" key="8">
    <source>
        <dbReference type="Proteomes" id="UP000737420"/>
    </source>
</evidence>
<comment type="caution">
    <text evidence="7">The sequence shown here is derived from an EMBL/GenBank/DDBJ whole genome shotgun (WGS) entry which is preliminary data.</text>
</comment>
<keyword evidence="3 6" id="KW-0812">Transmembrane</keyword>
<evidence type="ECO:0000256" key="2">
    <source>
        <dbReference type="ARBA" id="ARBA00022475"/>
    </source>
</evidence>
<feature type="transmembrane region" description="Helical" evidence="6">
    <location>
        <begin position="131"/>
        <end position="153"/>
    </location>
</feature>
<feature type="transmembrane region" description="Helical" evidence="6">
    <location>
        <begin position="186"/>
        <end position="207"/>
    </location>
</feature>
<keyword evidence="5 6" id="KW-0472">Membrane</keyword>
<dbReference type="PANTHER" id="PTHR30250">
    <property type="entry name" value="PST FAMILY PREDICTED COLANIC ACID TRANSPORTER"/>
    <property type="match status" value="1"/>
</dbReference>
<keyword evidence="2" id="KW-1003">Cell membrane</keyword>
<dbReference type="GO" id="GO:0005886">
    <property type="term" value="C:plasma membrane"/>
    <property type="evidence" value="ECO:0007669"/>
    <property type="project" value="UniProtKB-SubCell"/>
</dbReference>
<organism evidence="7 8">
    <name type="scientific">Aeromonas caviae</name>
    <name type="common">Aeromonas punctata</name>
    <dbReference type="NCBI Taxonomy" id="648"/>
    <lineage>
        <taxon>Bacteria</taxon>
        <taxon>Pseudomonadati</taxon>
        <taxon>Pseudomonadota</taxon>
        <taxon>Gammaproteobacteria</taxon>
        <taxon>Aeromonadales</taxon>
        <taxon>Aeromonadaceae</taxon>
        <taxon>Aeromonas</taxon>
    </lineage>
</organism>
<proteinExistence type="predicted"/>
<evidence type="ECO:0008006" key="9">
    <source>
        <dbReference type="Google" id="ProtNLM"/>
    </source>
</evidence>
<evidence type="ECO:0000313" key="7">
    <source>
        <dbReference type="EMBL" id="GJB93453.1"/>
    </source>
</evidence>
<feature type="transmembrane region" description="Helical" evidence="6">
    <location>
        <begin position="160"/>
        <end position="180"/>
    </location>
</feature>
<feature type="transmembrane region" description="Helical" evidence="6">
    <location>
        <begin position="91"/>
        <end position="119"/>
    </location>
</feature>
<evidence type="ECO:0000256" key="5">
    <source>
        <dbReference type="ARBA" id="ARBA00023136"/>
    </source>
</evidence>
<keyword evidence="4 6" id="KW-1133">Transmembrane helix</keyword>
<reference evidence="7 8" key="1">
    <citation type="submission" date="2021-07" db="EMBL/GenBank/DDBJ databases">
        <title>Draft genome sequence of carbapenem-resistant Aeromonas spp. in Japan.</title>
        <authorList>
            <person name="Maehana S."/>
            <person name="Suzuki M."/>
            <person name="Kitasato H."/>
        </authorList>
    </citation>
    <scope>NUCLEOTIDE SEQUENCE [LARGE SCALE GENOMIC DNA]</scope>
    <source>
        <strain evidence="7 8">KAM382</strain>
    </source>
</reference>
<accession>A0ABD0BCK2</accession>
<dbReference type="AlphaFoldDB" id="A0ABD0BCK2"/>
<dbReference type="Proteomes" id="UP000737420">
    <property type="component" value="Unassembled WGS sequence"/>
</dbReference>
<evidence type="ECO:0000256" key="6">
    <source>
        <dbReference type="SAM" id="Phobius"/>
    </source>
</evidence>
<comment type="subcellular location">
    <subcellularLocation>
        <location evidence="1">Cell membrane</location>
        <topology evidence="1">Multi-pass membrane protein</topology>
    </subcellularLocation>
</comment>
<evidence type="ECO:0000256" key="1">
    <source>
        <dbReference type="ARBA" id="ARBA00004651"/>
    </source>
</evidence>
<dbReference type="PANTHER" id="PTHR30250:SF11">
    <property type="entry name" value="O-ANTIGEN TRANSPORTER-RELATED"/>
    <property type="match status" value="1"/>
</dbReference>
<name>A0ABD0BCK2_AERCA</name>
<sequence length="226" mass="25796">MAFDINLNFYDNYFKSGLAYVFNELGNQIIRIGDKFLIMIFLGSSFVGPYAVASQVASIALILNSVFTQAWQPYVFKILSSNSPQEKRKLYTLTLVIIGAFLFIYLALDAISIAIYDIFIDIRYHESLPAVKWLLAGFFFTFVYGIFADYMFFSKQIKKISLVTLFNLVLFVIFSVLFMAEYGAFGVAYAFSLSSLSSTILCAYLSYKCDYSLFKLKREAETKNEI</sequence>
<dbReference type="InterPro" id="IPR050833">
    <property type="entry name" value="Poly_Biosynth_Transport"/>
</dbReference>
<gene>
    <name evidence="7" type="ORF">KAM382_35140</name>
</gene>
<dbReference type="EMBL" id="BPOP01000046">
    <property type="protein sequence ID" value="GJB93453.1"/>
    <property type="molecule type" value="Genomic_DNA"/>
</dbReference>
<evidence type="ECO:0000256" key="3">
    <source>
        <dbReference type="ARBA" id="ARBA00022692"/>
    </source>
</evidence>